<protein>
    <submittedName>
        <fullName evidence="1">Uncharacterized protein</fullName>
    </submittedName>
</protein>
<sequence length="184" mass="19922">MTDPLGWGMDLTEETFSEEVHDDPTSERFTRGYLTFGGEPFGVETLRAPAPTEERDDVLRAALSSAIAAPLHTDIRPGVPTVHDGHDDGPAVTDDFVDAYQDYRSAMRAVFDDAARATIETSPTRSEAGVGPAARASARGITAQYVEVAGRALIVTGPTDLVEQVQVVMRPIRNLLHDEDGPRF</sequence>
<keyword evidence="2" id="KW-1185">Reference proteome</keyword>
<dbReference type="RefSeq" id="WP_286218582.1">
    <property type="nucleotide sequence ID" value="NZ_AP027729.1"/>
</dbReference>
<evidence type="ECO:0000313" key="2">
    <source>
        <dbReference type="Proteomes" id="UP001321475"/>
    </source>
</evidence>
<dbReference type="Proteomes" id="UP001321475">
    <property type="component" value="Chromosome"/>
</dbReference>
<accession>A0ABM8G0B4</accession>
<name>A0ABM8G0B4_9CELL</name>
<dbReference type="EMBL" id="AP027729">
    <property type="protein sequence ID" value="BDZ41431.1"/>
    <property type="molecule type" value="Genomic_DNA"/>
</dbReference>
<gene>
    <name evidence="1" type="ORF">GCM10025865_07300</name>
</gene>
<organism evidence="1 2">
    <name type="scientific">Paraoerskovia sediminicola</name>
    <dbReference type="NCBI Taxonomy" id="1138587"/>
    <lineage>
        <taxon>Bacteria</taxon>
        <taxon>Bacillati</taxon>
        <taxon>Actinomycetota</taxon>
        <taxon>Actinomycetes</taxon>
        <taxon>Micrococcales</taxon>
        <taxon>Cellulomonadaceae</taxon>
        <taxon>Paraoerskovia</taxon>
    </lineage>
</organism>
<proteinExistence type="predicted"/>
<reference evidence="2" key="1">
    <citation type="journal article" date="2019" name="Int. J. Syst. Evol. Microbiol.">
        <title>The Global Catalogue of Microorganisms (GCM) 10K type strain sequencing project: providing services to taxonomists for standard genome sequencing and annotation.</title>
        <authorList>
            <consortium name="The Broad Institute Genomics Platform"/>
            <consortium name="The Broad Institute Genome Sequencing Center for Infectious Disease"/>
            <person name="Wu L."/>
            <person name="Ma J."/>
        </authorList>
    </citation>
    <scope>NUCLEOTIDE SEQUENCE [LARGE SCALE GENOMIC DNA]</scope>
    <source>
        <strain evidence="2">NBRC 108565</strain>
    </source>
</reference>
<evidence type="ECO:0000313" key="1">
    <source>
        <dbReference type="EMBL" id="BDZ41431.1"/>
    </source>
</evidence>